<comment type="cofactor">
    <cofactor evidence="1">
        <name>Fe(2+)</name>
        <dbReference type="ChEBI" id="CHEBI:29033"/>
    </cofactor>
</comment>
<dbReference type="GO" id="GO:0005506">
    <property type="term" value="F:iron ion binding"/>
    <property type="evidence" value="ECO:0007669"/>
    <property type="project" value="UniProtKB-ARBA"/>
</dbReference>
<reference evidence="2 3" key="1">
    <citation type="submission" date="2023-10" db="EMBL/GenBank/DDBJ databases">
        <title>Rubellicoccus peritrichatus gen. nov., sp. nov., isolated from an algae of coral reef tank.</title>
        <authorList>
            <person name="Luo J."/>
        </authorList>
    </citation>
    <scope>NUCLEOTIDE SEQUENCE [LARGE SCALE GENOMIC DNA]</scope>
    <source>
        <strain evidence="2 3">CR14</strain>
    </source>
</reference>
<protein>
    <submittedName>
        <fullName evidence="2">Phytanoyl-CoA dioxygenase family protein</fullName>
    </submittedName>
</protein>
<proteinExistence type="predicted"/>
<sequence>MQVINEPSAAPEELKETFERQGYCHIRGLFNEEEVEDIKTHFEEIHSNGPVKGYFEPVPESEAGGDVLKVYPRFVHPHRFTEKAKNYMLHPKVEAVLRELLGTQPLALQSMYYYKPPGALGQAMHQDNLYLMVEPGTCIAAWTAIDDADAKNGGMAVVPKTDDMDIVCPGLADKTKSFTGHLVKAPKGKRAVIPNMKAGDTLFFNGSLIHGSGPNRSKDRWRRSFIGHYAPDYSEKLARFYFPVLDFEGNEVTKAVNKDGGPCGTEWDAPH</sequence>
<dbReference type="Gene3D" id="2.60.120.620">
    <property type="entry name" value="q2cbj1_9rhob like domain"/>
    <property type="match status" value="1"/>
</dbReference>
<gene>
    <name evidence="2" type="ORF">RZN69_06470</name>
</gene>
<dbReference type="Proteomes" id="UP001304300">
    <property type="component" value="Chromosome"/>
</dbReference>
<evidence type="ECO:0000256" key="1">
    <source>
        <dbReference type="ARBA" id="ARBA00001954"/>
    </source>
</evidence>
<dbReference type="Pfam" id="PF05721">
    <property type="entry name" value="PhyH"/>
    <property type="match status" value="1"/>
</dbReference>
<dbReference type="EMBL" id="CP136920">
    <property type="protein sequence ID" value="WOO42729.1"/>
    <property type="molecule type" value="Genomic_DNA"/>
</dbReference>
<keyword evidence="2" id="KW-0223">Dioxygenase</keyword>
<accession>A0AAQ3LE08</accession>
<evidence type="ECO:0000313" key="2">
    <source>
        <dbReference type="EMBL" id="WOO42729.1"/>
    </source>
</evidence>
<keyword evidence="2" id="KW-0560">Oxidoreductase</keyword>
<evidence type="ECO:0000313" key="3">
    <source>
        <dbReference type="Proteomes" id="UP001304300"/>
    </source>
</evidence>
<dbReference type="PANTHER" id="PTHR20883:SF48">
    <property type="entry name" value="ECTOINE DIOXYGENASE"/>
    <property type="match status" value="1"/>
</dbReference>
<keyword evidence="3" id="KW-1185">Reference proteome</keyword>
<dbReference type="InterPro" id="IPR008775">
    <property type="entry name" value="Phytyl_CoA_dOase-like"/>
</dbReference>
<dbReference type="AlphaFoldDB" id="A0AAQ3LE08"/>
<dbReference type="GO" id="GO:0016706">
    <property type="term" value="F:2-oxoglutarate-dependent dioxygenase activity"/>
    <property type="evidence" value="ECO:0007669"/>
    <property type="project" value="UniProtKB-ARBA"/>
</dbReference>
<dbReference type="PANTHER" id="PTHR20883">
    <property type="entry name" value="PHYTANOYL-COA DIOXYGENASE DOMAIN CONTAINING 1"/>
    <property type="match status" value="1"/>
</dbReference>
<dbReference type="SUPFAM" id="SSF51197">
    <property type="entry name" value="Clavaminate synthase-like"/>
    <property type="match status" value="1"/>
</dbReference>
<dbReference type="RefSeq" id="WP_317835256.1">
    <property type="nucleotide sequence ID" value="NZ_CP136920.1"/>
</dbReference>
<dbReference type="KEGG" id="puo:RZN69_06470"/>
<name>A0AAQ3LE08_9BACT</name>
<organism evidence="2 3">
    <name type="scientific">Rubellicoccus peritrichatus</name>
    <dbReference type="NCBI Taxonomy" id="3080537"/>
    <lineage>
        <taxon>Bacteria</taxon>
        <taxon>Pseudomonadati</taxon>
        <taxon>Verrucomicrobiota</taxon>
        <taxon>Opitutia</taxon>
        <taxon>Puniceicoccales</taxon>
        <taxon>Cerasicoccaceae</taxon>
        <taxon>Rubellicoccus</taxon>
    </lineage>
</organism>